<proteinExistence type="inferred from homology"/>
<evidence type="ECO:0000256" key="5">
    <source>
        <dbReference type="ARBA" id="ARBA00023288"/>
    </source>
</evidence>
<feature type="lipid moiety-binding region" description="S-diacylglycerol cysteine" evidence="7">
    <location>
        <position position="30"/>
    </location>
</feature>
<dbReference type="PANTHER" id="PTHR30429:SF0">
    <property type="entry name" value="METHIONINE-BINDING LIPOPROTEIN METQ"/>
    <property type="match status" value="1"/>
</dbReference>
<dbReference type="Gene3D" id="3.40.190.10">
    <property type="entry name" value="Periplasmic binding protein-like II"/>
    <property type="match status" value="2"/>
</dbReference>
<accession>D7UY80</accession>
<comment type="similarity">
    <text evidence="6">Belongs to the nlpA lipoprotein family.</text>
</comment>
<evidence type="ECO:0000256" key="6">
    <source>
        <dbReference type="PIRNR" id="PIRNR002854"/>
    </source>
</evidence>
<evidence type="ECO:0000256" key="3">
    <source>
        <dbReference type="ARBA" id="ARBA00023136"/>
    </source>
</evidence>
<protein>
    <recommendedName>
        <fullName evidence="6">Lipoprotein</fullName>
    </recommendedName>
</protein>
<dbReference type="Pfam" id="PF03180">
    <property type="entry name" value="Lipoprotein_9"/>
    <property type="match status" value="1"/>
</dbReference>
<dbReference type="HOGENOM" id="CLU_067080_0_0_9"/>
<dbReference type="Proteomes" id="UP000010119">
    <property type="component" value="Unassembled WGS sequence"/>
</dbReference>
<dbReference type="EMBL" id="ACCR02000004">
    <property type="protein sequence ID" value="EFI83867.1"/>
    <property type="molecule type" value="Genomic_DNA"/>
</dbReference>
<name>D7UY80_LISGR</name>
<evidence type="ECO:0000313" key="8">
    <source>
        <dbReference type="EMBL" id="EFI83867.1"/>
    </source>
</evidence>
<keyword evidence="5 6" id="KW-0449">Lipoprotein</keyword>
<comment type="subcellular location">
    <subcellularLocation>
        <location evidence="1">Membrane</location>
        <topology evidence="1">Lipid-anchor</topology>
    </subcellularLocation>
</comment>
<dbReference type="AlphaFoldDB" id="D7UY80"/>
<gene>
    <name evidence="8" type="primary">metQ2</name>
    <name evidence="8" type="ORF">HMPREF0556_11455</name>
</gene>
<reference evidence="8" key="1">
    <citation type="submission" date="2010-06" db="EMBL/GenBank/DDBJ databases">
        <authorList>
            <person name="Muzny D."/>
            <person name="Qin X."/>
            <person name="Buhay C."/>
            <person name="Dugan-Rocha S."/>
            <person name="Ding Y."/>
            <person name="Chen G."/>
            <person name="Hawes A."/>
            <person name="Holder M."/>
            <person name="Jhangiani S."/>
            <person name="Johnson A."/>
            <person name="Khan Z."/>
            <person name="Li Z."/>
            <person name="Liu W."/>
            <person name="Liu X."/>
            <person name="Perez L."/>
            <person name="Shen H."/>
            <person name="Wang Q."/>
            <person name="Watt J."/>
            <person name="Xi L."/>
            <person name="Xin Y."/>
            <person name="Zhou J."/>
            <person name="Deng J."/>
            <person name="Jiang H."/>
            <person name="Liu Y."/>
            <person name="Qu J."/>
            <person name="Song X.-Z."/>
            <person name="Zhang L."/>
            <person name="Villasana D."/>
            <person name="Johnson A."/>
            <person name="Liu J."/>
            <person name="Liyanage D."/>
            <person name="Lorensuhewa L."/>
            <person name="Robinson T."/>
            <person name="Song A."/>
            <person name="Song B.-B."/>
            <person name="Dinh H."/>
            <person name="Thornton R."/>
            <person name="Coyle M."/>
            <person name="Francisco L."/>
            <person name="Jackson L."/>
            <person name="Javaid M."/>
            <person name="Korchina V."/>
            <person name="Kovar C."/>
            <person name="Mata R."/>
            <person name="Mathew T."/>
            <person name="Ngo R."/>
            <person name="Nguyen L."/>
            <person name="Nguyen N."/>
            <person name="Okwuonu G."/>
            <person name="Ongeri F."/>
            <person name="Pham C."/>
            <person name="Simmons D."/>
            <person name="Wilczek-Boney K."/>
            <person name="Hale W."/>
            <person name="Jakkamsetti A."/>
            <person name="Pham P."/>
            <person name="Ruth R."/>
            <person name="San Lucas F."/>
            <person name="Warren J."/>
            <person name="Zhang J."/>
            <person name="Zhao Z."/>
            <person name="Zhou C."/>
            <person name="Zhu D."/>
            <person name="Lee S."/>
            <person name="Bess C."/>
            <person name="Blankenburg K."/>
            <person name="Forbes L."/>
            <person name="Fu Q."/>
            <person name="Gubbala S."/>
            <person name="Hirani K."/>
            <person name="Jayaseelan J.C."/>
            <person name="Lara F."/>
            <person name="Munidasa M."/>
            <person name="Palculict T."/>
            <person name="Patil S."/>
            <person name="Pu L.-L."/>
            <person name="Saada N."/>
            <person name="Tang L."/>
            <person name="Weissenberger G."/>
            <person name="Zhu Y."/>
            <person name="Hemphill L."/>
            <person name="Shang Y."/>
            <person name="Youmans B."/>
            <person name="Ayvaz T."/>
            <person name="Ross M."/>
            <person name="Santibanez J."/>
            <person name="Aqrawi P."/>
            <person name="Gross S."/>
            <person name="Joshi V."/>
            <person name="Fowler G."/>
            <person name="Nazareth L."/>
            <person name="Reid J."/>
            <person name="Worley K."/>
            <person name="Petrosino J."/>
            <person name="Highlander S."/>
            <person name="Gibbs R."/>
        </authorList>
    </citation>
    <scope>NUCLEOTIDE SEQUENCE [LARGE SCALE GENOMIC DNA]</scope>
    <source>
        <strain evidence="8">DSM 20601</strain>
    </source>
</reference>
<evidence type="ECO:0000256" key="4">
    <source>
        <dbReference type="ARBA" id="ARBA00023139"/>
    </source>
</evidence>
<dbReference type="PIRSF" id="PIRSF002854">
    <property type="entry name" value="MetQ"/>
    <property type="match status" value="1"/>
</dbReference>
<evidence type="ECO:0000313" key="9">
    <source>
        <dbReference type="Proteomes" id="UP000010119"/>
    </source>
</evidence>
<evidence type="ECO:0000256" key="2">
    <source>
        <dbReference type="ARBA" id="ARBA00022729"/>
    </source>
</evidence>
<keyword evidence="3" id="KW-0472">Membrane</keyword>
<dbReference type="InterPro" id="IPR004872">
    <property type="entry name" value="Lipoprotein_NlpA"/>
</dbReference>
<sequence>MINDKKGEGKMKKFTALFAVLAVILVLGACGSGSKSSSGDSKNKELIVGASSSPHAVILEKAKPILKKKGINLKIVKYNDYVLPNKALDEGDLTANYFQHKPYLELEEKQKGYKFADVGAIHLEPLGIYSKKVKSLKDLKDGAQILVSNSKSDWPRIIGIFVDEGLIKVKKGVKLQDATFKDISDNPKNLKFKTSFDPGYLMTAYKNNEGDAVAINSNFVVAQGLNPEKDAIALESKKSPYANIIVTTEKNKNNKDVKELVKVLHSKEIQDFITDKWKGAVLPVNK</sequence>
<keyword evidence="4" id="KW-0564">Palmitate</keyword>
<keyword evidence="9" id="KW-1185">Reference proteome</keyword>
<dbReference type="SUPFAM" id="SSF53850">
    <property type="entry name" value="Periplasmic binding protein-like II"/>
    <property type="match status" value="1"/>
</dbReference>
<evidence type="ECO:0000256" key="7">
    <source>
        <dbReference type="PIRSR" id="PIRSR002854-1"/>
    </source>
</evidence>
<keyword evidence="2" id="KW-0732">Signal</keyword>
<organism evidence="8 9">
    <name type="scientific">Listeria grayi DSM 20601</name>
    <dbReference type="NCBI Taxonomy" id="525367"/>
    <lineage>
        <taxon>Bacteria</taxon>
        <taxon>Bacillati</taxon>
        <taxon>Bacillota</taxon>
        <taxon>Bacilli</taxon>
        <taxon>Bacillales</taxon>
        <taxon>Listeriaceae</taxon>
        <taxon>Listeria</taxon>
    </lineage>
</organism>
<dbReference type="eggNOG" id="COG1464">
    <property type="taxonomic scope" value="Bacteria"/>
</dbReference>
<dbReference type="GO" id="GO:0016020">
    <property type="term" value="C:membrane"/>
    <property type="evidence" value="ECO:0007669"/>
    <property type="project" value="UniProtKB-SubCell"/>
</dbReference>
<evidence type="ECO:0000256" key="1">
    <source>
        <dbReference type="ARBA" id="ARBA00004635"/>
    </source>
</evidence>
<dbReference type="STRING" id="525367.HMPREF0556_11455"/>
<dbReference type="PANTHER" id="PTHR30429">
    <property type="entry name" value="D-METHIONINE-BINDING LIPOPROTEIN METQ"/>
    <property type="match status" value="1"/>
</dbReference>
<comment type="caution">
    <text evidence="8">The sequence shown here is derived from an EMBL/GenBank/DDBJ whole genome shotgun (WGS) entry which is preliminary data.</text>
</comment>
<dbReference type="PROSITE" id="PS51257">
    <property type="entry name" value="PROKAR_LIPOPROTEIN"/>
    <property type="match status" value="1"/>
</dbReference>